<reference evidence="1 2" key="1">
    <citation type="submission" date="2018-11" db="EMBL/GenBank/DDBJ databases">
        <authorList>
            <person name="Mardanov A.V."/>
            <person name="Ravin N.V."/>
            <person name="Dedysh S.N."/>
        </authorList>
    </citation>
    <scope>NUCLEOTIDE SEQUENCE [LARGE SCALE GENOMIC DNA]</scope>
    <source>
        <strain evidence="1 2">AF10</strain>
    </source>
</reference>
<evidence type="ECO:0000313" key="1">
    <source>
        <dbReference type="EMBL" id="RXH56518.1"/>
    </source>
</evidence>
<organism evidence="1 2">
    <name type="scientific">Granulicella sibirica</name>
    <dbReference type="NCBI Taxonomy" id="2479048"/>
    <lineage>
        <taxon>Bacteria</taxon>
        <taxon>Pseudomonadati</taxon>
        <taxon>Acidobacteriota</taxon>
        <taxon>Terriglobia</taxon>
        <taxon>Terriglobales</taxon>
        <taxon>Acidobacteriaceae</taxon>
        <taxon>Granulicella</taxon>
    </lineage>
</organism>
<gene>
    <name evidence="1" type="ORF">GRAN_3375</name>
</gene>
<sequence>MRPTANENIVGAALLALAALFKTSEVISGSGQLDVLRYGKVFKARQLAAVRGAGGYYDGKYYVKSVTHNIKRGEYKQSFTLARGGTGSSVSSVSV</sequence>
<keyword evidence="2" id="KW-1185">Reference proteome</keyword>
<name>A0A4Q0T3D2_9BACT</name>
<comment type="caution">
    <text evidence="1">The sequence shown here is derived from an EMBL/GenBank/DDBJ whole genome shotgun (WGS) entry which is preliminary data.</text>
</comment>
<proteinExistence type="predicted"/>
<accession>A0A4Q0T3D2</accession>
<evidence type="ECO:0000313" key="2">
    <source>
        <dbReference type="Proteomes" id="UP000289437"/>
    </source>
</evidence>
<protein>
    <submittedName>
        <fullName evidence="1">Uncharacterized protein</fullName>
    </submittedName>
</protein>
<dbReference type="AlphaFoldDB" id="A0A4Q0T3D2"/>
<dbReference type="Proteomes" id="UP000289437">
    <property type="component" value="Unassembled WGS sequence"/>
</dbReference>
<dbReference type="EMBL" id="RDSM01000002">
    <property type="protein sequence ID" value="RXH56518.1"/>
    <property type="molecule type" value="Genomic_DNA"/>
</dbReference>
<reference evidence="2" key="2">
    <citation type="submission" date="2019-02" db="EMBL/GenBank/DDBJ databases">
        <title>Granulicella sibirica sp. nov., a psychrotolerant acidobacterium isolated from an organic soil layer in forested tundra, West Siberia.</title>
        <authorList>
            <person name="Oshkin I.Y."/>
            <person name="Kulichevskaya I.S."/>
            <person name="Rijpstra W.I.C."/>
            <person name="Sinninghe Damste J.S."/>
            <person name="Rakitin A.L."/>
            <person name="Ravin N.V."/>
            <person name="Dedysh S.N."/>
        </authorList>
    </citation>
    <scope>NUCLEOTIDE SEQUENCE [LARGE SCALE GENOMIC DNA]</scope>
    <source>
        <strain evidence="2">AF10</strain>
    </source>
</reference>